<feature type="compositionally biased region" description="Polar residues" evidence="1">
    <location>
        <begin position="329"/>
        <end position="339"/>
    </location>
</feature>
<gene>
    <name evidence="2" type="ORF">LTR25_008430</name>
</gene>
<feature type="compositionally biased region" description="Polar residues" evidence="1">
    <location>
        <begin position="8"/>
        <end position="28"/>
    </location>
</feature>
<dbReference type="Proteomes" id="UP001345827">
    <property type="component" value="Unassembled WGS sequence"/>
</dbReference>
<dbReference type="AlphaFoldDB" id="A0AAV9Q1K8"/>
<name>A0AAV9Q1K8_9PEZI</name>
<proteinExistence type="predicted"/>
<reference evidence="2 3" key="1">
    <citation type="submission" date="2023-06" db="EMBL/GenBank/DDBJ databases">
        <title>Black Yeasts Isolated from many extreme environments.</title>
        <authorList>
            <person name="Coleine C."/>
            <person name="Stajich J.E."/>
            <person name="Selbmann L."/>
        </authorList>
    </citation>
    <scope>NUCLEOTIDE SEQUENCE [LARGE SCALE GENOMIC DNA]</scope>
    <source>
        <strain evidence="2 3">CCFEE 5887</strain>
    </source>
</reference>
<evidence type="ECO:0000313" key="2">
    <source>
        <dbReference type="EMBL" id="KAK5531323.1"/>
    </source>
</evidence>
<feature type="region of interest" description="Disordered" evidence="1">
    <location>
        <begin position="1"/>
        <end position="164"/>
    </location>
</feature>
<keyword evidence="3" id="KW-1185">Reference proteome</keyword>
<organism evidence="2 3">
    <name type="scientific">Vermiconidia calcicola</name>
    <dbReference type="NCBI Taxonomy" id="1690605"/>
    <lineage>
        <taxon>Eukaryota</taxon>
        <taxon>Fungi</taxon>
        <taxon>Dikarya</taxon>
        <taxon>Ascomycota</taxon>
        <taxon>Pezizomycotina</taxon>
        <taxon>Dothideomycetes</taxon>
        <taxon>Dothideomycetidae</taxon>
        <taxon>Mycosphaerellales</taxon>
        <taxon>Extremaceae</taxon>
        <taxon>Vermiconidia</taxon>
    </lineage>
</organism>
<accession>A0AAV9Q1K8</accession>
<evidence type="ECO:0000256" key="1">
    <source>
        <dbReference type="SAM" id="MobiDB-lite"/>
    </source>
</evidence>
<sequence>MSDLDPSGPSQPTQQTGLNQAGNPASKTSTEEATSHDTSSSNDQIIDHRNAHDVPSQHGEAAHPGARGSGARGPLTENLIPESDAQNYSENSELDGEQMRMSGEGEVAQAVRQGGGGGHATESSLTSEMDRKTAEHEAELHKRGERTGKEIEEEEKEDWTGKKADVASALVDGREKIDEGDRPKVVLAPEESLSVAGSSAEPSVASCTEKLNHPLHTFGIDNLCAACQDERDARVEFFQIHSGDDIEKRIMVRSAERNERGQKRGRRLFRASTTLAMMMDPGRPECKDGTSRASVISTSTQEAMAKIADGFRGAVGWTDDRSHIRESGDASSLSTSAPQSPRPPTRLSFAALAGEMKALDVT</sequence>
<feature type="compositionally biased region" description="Basic and acidic residues" evidence="1">
    <location>
        <begin position="128"/>
        <end position="150"/>
    </location>
</feature>
<evidence type="ECO:0000313" key="3">
    <source>
        <dbReference type="Proteomes" id="UP001345827"/>
    </source>
</evidence>
<comment type="caution">
    <text evidence="2">The sequence shown here is derived from an EMBL/GenBank/DDBJ whole genome shotgun (WGS) entry which is preliminary data.</text>
</comment>
<protein>
    <submittedName>
        <fullName evidence="2">Uncharacterized protein</fullName>
    </submittedName>
</protein>
<feature type="region of interest" description="Disordered" evidence="1">
    <location>
        <begin position="322"/>
        <end position="346"/>
    </location>
</feature>
<dbReference type="EMBL" id="JAXLQG010000017">
    <property type="protein sequence ID" value="KAK5531323.1"/>
    <property type="molecule type" value="Genomic_DNA"/>
</dbReference>